<proteinExistence type="predicted"/>
<organism evidence="2 3">
    <name type="scientific">Enterobacter asburiae</name>
    <dbReference type="NCBI Taxonomy" id="61645"/>
    <lineage>
        <taxon>Bacteria</taxon>
        <taxon>Pseudomonadati</taxon>
        <taxon>Pseudomonadota</taxon>
        <taxon>Gammaproteobacteria</taxon>
        <taxon>Enterobacterales</taxon>
        <taxon>Enterobacteriaceae</taxon>
        <taxon>Enterobacter</taxon>
        <taxon>Enterobacter cloacae complex</taxon>
    </lineage>
</organism>
<dbReference type="Proteomes" id="UP000255163">
    <property type="component" value="Unassembled WGS sequence"/>
</dbReference>
<sequence>MSRYHVSSSEGQYEKDSGEQVLANKLGIATSDEMDEV</sequence>
<protein>
    <submittedName>
        <fullName evidence="2">Uncharacterized protein</fullName>
    </submittedName>
</protein>
<feature type="region of interest" description="Disordered" evidence="1">
    <location>
        <begin position="1"/>
        <end position="37"/>
    </location>
</feature>
<feature type="compositionally biased region" description="Polar residues" evidence="1">
    <location>
        <begin position="1"/>
        <end position="11"/>
    </location>
</feature>
<dbReference type="AlphaFoldDB" id="A0A376FCX2"/>
<gene>
    <name evidence="2" type="ORF">NCTC12123_03060</name>
</gene>
<evidence type="ECO:0000313" key="3">
    <source>
        <dbReference type="Proteomes" id="UP000255163"/>
    </source>
</evidence>
<evidence type="ECO:0000313" key="2">
    <source>
        <dbReference type="EMBL" id="STD22013.1"/>
    </source>
</evidence>
<reference evidence="2 3" key="1">
    <citation type="submission" date="2018-06" db="EMBL/GenBank/DDBJ databases">
        <authorList>
            <consortium name="Pathogen Informatics"/>
            <person name="Doyle S."/>
        </authorList>
    </citation>
    <scope>NUCLEOTIDE SEQUENCE [LARGE SCALE GENOMIC DNA]</scope>
    <source>
        <strain evidence="2 3">NCTC12123</strain>
    </source>
</reference>
<accession>A0A376FCX2</accession>
<name>A0A376FCX2_ENTAS</name>
<dbReference type="EMBL" id="UFYI01000007">
    <property type="protein sequence ID" value="STD22013.1"/>
    <property type="molecule type" value="Genomic_DNA"/>
</dbReference>
<evidence type="ECO:0000256" key="1">
    <source>
        <dbReference type="SAM" id="MobiDB-lite"/>
    </source>
</evidence>